<sequence length="171" mass="18867">MYGGNGSDHRDIAVASFLSNDNGRDRDRCLLGQREFFLGQWAATDPFVTVTVTSIHVGTVGNESTQATAWHDSTAQRKNVCNMVNSKTDGPERMHAEGTFHAKKCAFVVINSLKCSIREALSPFFSDWVLLAETRKQRWGGTAENAKGGRISASDFVRKQGLKDAKMKLIN</sequence>
<accession>A0AAD7DBK8</accession>
<dbReference type="Proteomes" id="UP001221757">
    <property type="component" value="Unassembled WGS sequence"/>
</dbReference>
<organism evidence="1 2">
    <name type="scientific">Mycena rosella</name>
    <name type="common">Pink bonnet</name>
    <name type="synonym">Agaricus rosellus</name>
    <dbReference type="NCBI Taxonomy" id="1033263"/>
    <lineage>
        <taxon>Eukaryota</taxon>
        <taxon>Fungi</taxon>
        <taxon>Dikarya</taxon>
        <taxon>Basidiomycota</taxon>
        <taxon>Agaricomycotina</taxon>
        <taxon>Agaricomycetes</taxon>
        <taxon>Agaricomycetidae</taxon>
        <taxon>Agaricales</taxon>
        <taxon>Marasmiineae</taxon>
        <taxon>Mycenaceae</taxon>
        <taxon>Mycena</taxon>
    </lineage>
</organism>
<proteinExistence type="predicted"/>
<dbReference type="EMBL" id="JARKIE010000086">
    <property type="protein sequence ID" value="KAJ7687648.1"/>
    <property type="molecule type" value="Genomic_DNA"/>
</dbReference>
<gene>
    <name evidence="1" type="ORF">B0H17DRAFT_1136199</name>
</gene>
<evidence type="ECO:0000313" key="1">
    <source>
        <dbReference type="EMBL" id="KAJ7687648.1"/>
    </source>
</evidence>
<dbReference type="AlphaFoldDB" id="A0AAD7DBK8"/>
<comment type="caution">
    <text evidence="1">The sequence shown here is derived from an EMBL/GenBank/DDBJ whole genome shotgun (WGS) entry which is preliminary data.</text>
</comment>
<evidence type="ECO:0000313" key="2">
    <source>
        <dbReference type="Proteomes" id="UP001221757"/>
    </source>
</evidence>
<reference evidence="1" key="1">
    <citation type="submission" date="2023-03" db="EMBL/GenBank/DDBJ databases">
        <title>Massive genome expansion in bonnet fungi (Mycena s.s.) driven by repeated elements and novel gene families across ecological guilds.</title>
        <authorList>
            <consortium name="Lawrence Berkeley National Laboratory"/>
            <person name="Harder C.B."/>
            <person name="Miyauchi S."/>
            <person name="Viragh M."/>
            <person name="Kuo A."/>
            <person name="Thoen E."/>
            <person name="Andreopoulos B."/>
            <person name="Lu D."/>
            <person name="Skrede I."/>
            <person name="Drula E."/>
            <person name="Henrissat B."/>
            <person name="Morin E."/>
            <person name="Kohler A."/>
            <person name="Barry K."/>
            <person name="LaButti K."/>
            <person name="Morin E."/>
            <person name="Salamov A."/>
            <person name="Lipzen A."/>
            <person name="Mereny Z."/>
            <person name="Hegedus B."/>
            <person name="Baldrian P."/>
            <person name="Stursova M."/>
            <person name="Weitz H."/>
            <person name="Taylor A."/>
            <person name="Grigoriev I.V."/>
            <person name="Nagy L.G."/>
            <person name="Martin F."/>
            <person name="Kauserud H."/>
        </authorList>
    </citation>
    <scope>NUCLEOTIDE SEQUENCE</scope>
    <source>
        <strain evidence="1">CBHHK067</strain>
    </source>
</reference>
<protein>
    <submittedName>
        <fullName evidence="1">Uncharacterized protein</fullName>
    </submittedName>
</protein>
<name>A0AAD7DBK8_MYCRO</name>
<keyword evidence="2" id="KW-1185">Reference proteome</keyword>